<organism evidence="1 2">
    <name type="scientific">Artemisia annua</name>
    <name type="common">Sweet wormwood</name>
    <dbReference type="NCBI Taxonomy" id="35608"/>
    <lineage>
        <taxon>Eukaryota</taxon>
        <taxon>Viridiplantae</taxon>
        <taxon>Streptophyta</taxon>
        <taxon>Embryophyta</taxon>
        <taxon>Tracheophyta</taxon>
        <taxon>Spermatophyta</taxon>
        <taxon>Magnoliopsida</taxon>
        <taxon>eudicotyledons</taxon>
        <taxon>Gunneridae</taxon>
        <taxon>Pentapetalae</taxon>
        <taxon>asterids</taxon>
        <taxon>campanulids</taxon>
        <taxon>Asterales</taxon>
        <taxon>Asteraceae</taxon>
        <taxon>Asteroideae</taxon>
        <taxon>Anthemideae</taxon>
        <taxon>Artemisiinae</taxon>
        <taxon>Artemisia</taxon>
    </lineage>
</organism>
<dbReference type="AlphaFoldDB" id="A0A2U1KD77"/>
<dbReference type="OrthoDB" id="765769at2759"/>
<name>A0A2U1KD77_ARTAN</name>
<sequence length="78" mass="8374">MTLLKKLKDDKPDAGTSEFLSFGTPRINSDTLSILLEQKLKELSSLVETSQCDIAIGVSNPSSGMGGFQHAEGKEYIG</sequence>
<gene>
    <name evidence="1" type="ORF">CTI12_AA616400</name>
</gene>
<accession>A0A2U1KD77</accession>
<protein>
    <submittedName>
        <fullName evidence="1">Uncharacterized protein</fullName>
    </submittedName>
</protein>
<proteinExistence type="predicted"/>
<dbReference type="Proteomes" id="UP000245207">
    <property type="component" value="Unassembled WGS sequence"/>
</dbReference>
<keyword evidence="2" id="KW-1185">Reference proteome</keyword>
<dbReference type="STRING" id="35608.A0A2U1KD77"/>
<dbReference type="EMBL" id="PKPP01021730">
    <property type="protein sequence ID" value="PWA34727.1"/>
    <property type="molecule type" value="Genomic_DNA"/>
</dbReference>
<comment type="caution">
    <text evidence="1">The sequence shown here is derived from an EMBL/GenBank/DDBJ whole genome shotgun (WGS) entry which is preliminary data.</text>
</comment>
<reference evidence="1 2" key="1">
    <citation type="journal article" date="2018" name="Mol. Plant">
        <title>The genome of Artemisia annua provides insight into the evolution of Asteraceae family and artemisinin biosynthesis.</title>
        <authorList>
            <person name="Shen Q."/>
            <person name="Zhang L."/>
            <person name="Liao Z."/>
            <person name="Wang S."/>
            <person name="Yan T."/>
            <person name="Shi P."/>
            <person name="Liu M."/>
            <person name="Fu X."/>
            <person name="Pan Q."/>
            <person name="Wang Y."/>
            <person name="Lv Z."/>
            <person name="Lu X."/>
            <person name="Zhang F."/>
            <person name="Jiang W."/>
            <person name="Ma Y."/>
            <person name="Chen M."/>
            <person name="Hao X."/>
            <person name="Li L."/>
            <person name="Tang Y."/>
            <person name="Lv G."/>
            <person name="Zhou Y."/>
            <person name="Sun X."/>
            <person name="Brodelius P.E."/>
            <person name="Rose J.K.C."/>
            <person name="Tang K."/>
        </authorList>
    </citation>
    <scope>NUCLEOTIDE SEQUENCE [LARGE SCALE GENOMIC DNA]</scope>
    <source>
        <strain evidence="2">cv. Huhao1</strain>
        <tissue evidence="1">Leaf</tissue>
    </source>
</reference>
<evidence type="ECO:0000313" key="1">
    <source>
        <dbReference type="EMBL" id="PWA34727.1"/>
    </source>
</evidence>
<evidence type="ECO:0000313" key="2">
    <source>
        <dbReference type="Proteomes" id="UP000245207"/>
    </source>
</evidence>